<keyword evidence="3" id="KW-1185">Reference proteome</keyword>
<feature type="transmembrane region" description="Helical" evidence="1">
    <location>
        <begin position="43"/>
        <end position="61"/>
    </location>
</feature>
<evidence type="ECO:0000256" key="1">
    <source>
        <dbReference type="SAM" id="Phobius"/>
    </source>
</evidence>
<name>A0A420WMC7_9PROT</name>
<protein>
    <submittedName>
        <fullName evidence="2">Uncharacterized membrane protein YhaH (DUF805 family)</fullName>
    </submittedName>
</protein>
<feature type="transmembrane region" description="Helical" evidence="1">
    <location>
        <begin position="16"/>
        <end position="37"/>
    </location>
</feature>
<gene>
    <name evidence="2" type="ORF">DES40_1536</name>
</gene>
<keyword evidence="1" id="KW-0812">Transmembrane</keyword>
<dbReference type="EMBL" id="RBII01000001">
    <property type="protein sequence ID" value="RKQ72198.1"/>
    <property type="molecule type" value="Genomic_DNA"/>
</dbReference>
<dbReference type="GO" id="GO:0016020">
    <property type="term" value="C:membrane"/>
    <property type="evidence" value="ECO:0007669"/>
    <property type="project" value="InterPro"/>
</dbReference>
<evidence type="ECO:0000313" key="2">
    <source>
        <dbReference type="EMBL" id="RKQ72198.1"/>
    </source>
</evidence>
<keyword evidence="1" id="KW-1133">Transmembrane helix</keyword>
<comment type="caution">
    <text evidence="2">The sequence shown here is derived from an EMBL/GenBank/DDBJ whole genome shotgun (WGS) entry which is preliminary data.</text>
</comment>
<dbReference type="Pfam" id="PF05656">
    <property type="entry name" value="DUF805"/>
    <property type="match status" value="1"/>
</dbReference>
<dbReference type="Proteomes" id="UP000282211">
    <property type="component" value="Unassembled WGS sequence"/>
</dbReference>
<keyword evidence="1" id="KW-0472">Membrane</keyword>
<evidence type="ECO:0000313" key="3">
    <source>
        <dbReference type="Proteomes" id="UP000282211"/>
    </source>
</evidence>
<feature type="transmembrane region" description="Helical" evidence="1">
    <location>
        <begin position="123"/>
        <end position="141"/>
    </location>
</feature>
<reference evidence="2 3" key="1">
    <citation type="submission" date="2018-10" db="EMBL/GenBank/DDBJ databases">
        <title>Genomic Encyclopedia of Type Strains, Phase IV (KMG-IV): sequencing the most valuable type-strain genomes for metagenomic binning, comparative biology and taxonomic classification.</title>
        <authorList>
            <person name="Goeker M."/>
        </authorList>
    </citation>
    <scope>NUCLEOTIDE SEQUENCE [LARGE SCALE GENOMIC DNA]</scope>
    <source>
        <strain evidence="2 3">DSM 22008</strain>
    </source>
</reference>
<dbReference type="InterPro" id="IPR008523">
    <property type="entry name" value="DUF805"/>
</dbReference>
<proteinExistence type="predicted"/>
<sequence>MGSLLFSPSGRIGPQAYFKGMMIIAVIGALLSLLALVSTSLGTIGGLLSIVLLYCFFALTIKRTHDAGRSGWMSIVWFILFIVVSMVVGAIIGQVTGVSMMDIINASMAQDVETVEALTKKSTIPSAIGGIISYAVGAFLINKLNKSDAHDNQFGPAT</sequence>
<organism evidence="2 3">
    <name type="scientific">Litorimonas taeanensis</name>
    <dbReference type="NCBI Taxonomy" id="568099"/>
    <lineage>
        <taxon>Bacteria</taxon>
        <taxon>Pseudomonadati</taxon>
        <taxon>Pseudomonadota</taxon>
        <taxon>Alphaproteobacteria</taxon>
        <taxon>Maricaulales</taxon>
        <taxon>Robiginitomaculaceae</taxon>
    </lineage>
</organism>
<dbReference type="OrthoDB" id="9812349at2"/>
<dbReference type="InParanoid" id="A0A420WMC7"/>
<dbReference type="RefSeq" id="WP_121100192.1">
    <property type="nucleotide sequence ID" value="NZ_RBII01000001.1"/>
</dbReference>
<accession>A0A420WMC7</accession>
<dbReference type="AlphaFoldDB" id="A0A420WMC7"/>
<feature type="transmembrane region" description="Helical" evidence="1">
    <location>
        <begin position="73"/>
        <end position="92"/>
    </location>
</feature>